<name>A0ABQ9USK1_SAGOE</name>
<comment type="caution">
    <text evidence="1">The sequence shown here is derived from an EMBL/GenBank/DDBJ whole genome shotgun (WGS) entry which is preliminary data.</text>
</comment>
<accession>A0ABQ9USK1</accession>
<gene>
    <name evidence="1" type="ORF">P7K49_021138</name>
</gene>
<reference evidence="1 2" key="1">
    <citation type="submission" date="2023-05" db="EMBL/GenBank/DDBJ databases">
        <title>B98-5 Cell Line De Novo Hybrid Assembly: An Optical Mapping Approach.</title>
        <authorList>
            <person name="Kananen K."/>
            <person name="Auerbach J.A."/>
            <person name="Kautto E."/>
            <person name="Blachly J.S."/>
        </authorList>
    </citation>
    <scope>NUCLEOTIDE SEQUENCE [LARGE SCALE GENOMIC DNA]</scope>
    <source>
        <strain evidence="1">B95-8</strain>
        <tissue evidence="1">Cell line</tissue>
    </source>
</reference>
<organism evidence="1 2">
    <name type="scientific">Saguinus oedipus</name>
    <name type="common">Cotton-top tamarin</name>
    <name type="synonym">Oedipomidas oedipus</name>
    <dbReference type="NCBI Taxonomy" id="9490"/>
    <lineage>
        <taxon>Eukaryota</taxon>
        <taxon>Metazoa</taxon>
        <taxon>Chordata</taxon>
        <taxon>Craniata</taxon>
        <taxon>Vertebrata</taxon>
        <taxon>Euteleostomi</taxon>
        <taxon>Mammalia</taxon>
        <taxon>Eutheria</taxon>
        <taxon>Euarchontoglires</taxon>
        <taxon>Primates</taxon>
        <taxon>Haplorrhini</taxon>
        <taxon>Platyrrhini</taxon>
        <taxon>Cebidae</taxon>
        <taxon>Callitrichinae</taxon>
        <taxon>Saguinus</taxon>
    </lineage>
</organism>
<sequence>SEKRVNVGEEMRAFRLANALVLEEGTVTGWCDVGRPGLGPWKRSWWNKKPLIIVIPECISQGIAHQWGTRLMEEAQPESWLLNIPDTEVRAEACLESWCDHLEVESLSSVLASLAKEEGIGTHSPITHPDKMVERQSAHLCCWPPDFVSRNLYLVVPYSVR</sequence>
<evidence type="ECO:0000313" key="1">
    <source>
        <dbReference type="EMBL" id="KAK2099790.1"/>
    </source>
</evidence>
<feature type="non-terminal residue" evidence="1">
    <location>
        <position position="1"/>
    </location>
</feature>
<keyword evidence="2" id="KW-1185">Reference proteome</keyword>
<dbReference type="EMBL" id="JASSZA010000010">
    <property type="protein sequence ID" value="KAK2099790.1"/>
    <property type="molecule type" value="Genomic_DNA"/>
</dbReference>
<evidence type="ECO:0000313" key="2">
    <source>
        <dbReference type="Proteomes" id="UP001266305"/>
    </source>
</evidence>
<dbReference type="Proteomes" id="UP001266305">
    <property type="component" value="Unassembled WGS sequence"/>
</dbReference>
<protein>
    <submittedName>
        <fullName evidence="1">Uncharacterized protein</fullName>
    </submittedName>
</protein>
<proteinExistence type="predicted"/>